<accession>A0A0R2D4B0</accession>
<gene>
    <name evidence="1" type="ORF">FC24_GL002256</name>
</gene>
<protein>
    <submittedName>
        <fullName evidence="1">Uncharacterized protein</fullName>
    </submittedName>
</protein>
<dbReference type="Proteomes" id="UP000051638">
    <property type="component" value="Unassembled WGS sequence"/>
</dbReference>
<name>A0A0R2D4B0_9LACO</name>
<reference evidence="1 2" key="1">
    <citation type="journal article" date="2015" name="Genome Announc.">
        <title>Expanding the biotechnology potential of lactobacilli through comparative genomics of 213 strains and associated genera.</title>
        <authorList>
            <person name="Sun Z."/>
            <person name="Harris H.M."/>
            <person name="McCann A."/>
            <person name="Guo C."/>
            <person name="Argimon S."/>
            <person name="Zhang W."/>
            <person name="Yang X."/>
            <person name="Jeffery I.B."/>
            <person name="Cooney J.C."/>
            <person name="Kagawa T.F."/>
            <person name="Liu W."/>
            <person name="Song Y."/>
            <person name="Salvetti E."/>
            <person name="Wrobel A."/>
            <person name="Rasinkangas P."/>
            <person name="Parkhill J."/>
            <person name="Rea M.C."/>
            <person name="O'Sullivan O."/>
            <person name="Ritari J."/>
            <person name="Douillard F.P."/>
            <person name="Paul Ross R."/>
            <person name="Yang R."/>
            <person name="Briner A.E."/>
            <person name="Felis G.E."/>
            <person name="de Vos W.M."/>
            <person name="Barrangou R."/>
            <person name="Klaenhammer T.R."/>
            <person name="Caufield P.W."/>
            <person name="Cui Y."/>
            <person name="Zhang H."/>
            <person name="O'Toole P.W."/>
        </authorList>
    </citation>
    <scope>NUCLEOTIDE SEQUENCE [LARGE SCALE GENOMIC DNA]</scope>
    <source>
        <strain evidence="1 2">DSM 20253</strain>
    </source>
</reference>
<organism evidence="1 2">
    <name type="scientific">Loigolactobacillus rennini DSM 20253</name>
    <dbReference type="NCBI Taxonomy" id="1423796"/>
    <lineage>
        <taxon>Bacteria</taxon>
        <taxon>Bacillati</taxon>
        <taxon>Bacillota</taxon>
        <taxon>Bacilli</taxon>
        <taxon>Lactobacillales</taxon>
        <taxon>Lactobacillaceae</taxon>
        <taxon>Loigolactobacillus</taxon>
    </lineage>
</organism>
<sequence>MSTGHFAKNVRLICCGTSDMKVLTKKPRIKIILTRSFQHCVLVLVVRSLSAFGVIA</sequence>
<proteinExistence type="predicted"/>
<dbReference type="AlphaFoldDB" id="A0A0R2D4B0"/>
<evidence type="ECO:0000313" key="2">
    <source>
        <dbReference type="Proteomes" id="UP000051638"/>
    </source>
</evidence>
<keyword evidence="2" id="KW-1185">Reference proteome</keyword>
<comment type="caution">
    <text evidence="1">The sequence shown here is derived from an EMBL/GenBank/DDBJ whole genome shotgun (WGS) entry which is preliminary data.</text>
</comment>
<evidence type="ECO:0000313" key="1">
    <source>
        <dbReference type="EMBL" id="KRM95206.1"/>
    </source>
</evidence>
<dbReference type="EMBL" id="AYYI01000075">
    <property type="protein sequence ID" value="KRM95206.1"/>
    <property type="molecule type" value="Genomic_DNA"/>
</dbReference>
<dbReference type="PATRIC" id="fig|1423796.3.peg.2290"/>